<reference evidence="2" key="1">
    <citation type="journal article" date="2019" name="Int. J. Syst. Evol. Microbiol.">
        <title>The Global Catalogue of Microorganisms (GCM) 10K type strain sequencing project: providing services to taxonomists for standard genome sequencing and annotation.</title>
        <authorList>
            <consortium name="The Broad Institute Genomics Platform"/>
            <consortium name="The Broad Institute Genome Sequencing Center for Infectious Disease"/>
            <person name="Wu L."/>
            <person name="Ma J."/>
        </authorList>
    </citation>
    <scope>NUCLEOTIDE SEQUENCE [LARGE SCALE GENOMIC DNA]</scope>
    <source>
        <strain evidence="2">CGMCC 1.8859</strain>
    </source>
</reference>
<gene>
    <name evidence="1" type="ORF">GCM10010970_23030</name>
</gene>
<comment type="caution">
    <text evidence="1">The sequence shown here is derived from an EMBL/GenBank/DDBJ whole genome shotgun (WGS) entry which is preliminary data.</text>
</comment>
<protein>
    <submittedName>
        <fullName evidence="1">Uncharacterized protein</fullName>
    </submittedName>
</protein>
<dbReference type="RefSeq" id="WP_188704533.1">
    <property type="nucleotide sequence ID" value="NZ_BMLX01000003.1"/>
</dbReference>
<keyword evidence="2" id="KW-1185">Reference proteome</keyword>
<organism evidence="1 2">
    <name type="scientific">Silvimonas iriomotensis</name>
    <dbReference type="NCBI Taxonomy" id="449662"/>
    <lineage>
        <taxon>Bacteria</taxon>
        <taxon>Pseudomonadati</taxon>
        <taxon>Pseudomonadota</taxon>
        <taxon>Betaproteobacteria</taxon>
        <taxon>Neisseriales</taxon>
        <taxon>Chitinibacteraceae</taxon>
        <taxon>Silvimonas</taxon>
    </lineage>
</organism>
<sequence>MNRADFFFSAIDAVVDLDDPLEARSAHKFMIDALFRVQQELPLPVQKAATVAHQFLAGILEERTLVAERVKLWKFIAGRDMSRESEVLRTRAAICVMSPPENSDMHERIAFFLYMWVAGGLSEAQLAASIESTYGIKTAPGQAEPL</sequence>
<proteinExistence type="predicted"/>
<dbReference type="Proteomes" id="UP000637267">
    <property type="component" value="Unassembled WGS sequence"/>
</dbReference>
<accession>A0ABQ2P9Y6</accession>
<dbReference type="EMBL" id="BMLX01000003">
    <property type="protein sequence ID" value="GGP22035.1"/>
    <property type="molecule type" value="Genomic_DNA"/>
</dbReference>
<evidence type="ECO:0000313" key="1">
    <source>
        <dbReference type="EMBL" id="GGP22035.1"/>
    </source>
</evidence>
<name>A0ABQ2P9Y6_9NEIS</name>
<evidence type="ECO:0000313" key="2">
    <source>
        <dbReference type="Proteomes" id="UP000637267"/>
    </source>
</evidence>